<evidence type="ECO:0000313" key="2">
    <source>
        <dbReference type="Proteomes" id="UP000001917"/>
    </source>
</evidence>
<dbReference type="EMBL" id="CP001727">
    <property type="protein sequence ID" value="ACV57247.1"/>
    <property type="molecule type" value="Genomic_DNA"/>
</dbReference>
<gene>
    <name evidence="1" type="ordered locus">Aaci_0184</name>
</gene>
<keyword evidence="2" id="KW-1185">Reference proteome</keyword>
<sequence length="72" mass="8757">MRIARNGKRYRGQISERLSFAFHMRYRVRTREEAVEEIVGILERLPDVQERHLEHLERRKRELHGNRSAMEG</sequence>
<protein>
    <submittedName>
        <fullName evidence="1">Uncharacterized protein</fullName>
    </submittedName>
</protein>
<name>C8WQR9_ALIAD</name>
<reference evidence="2" key="1">
    <citation type="submission" date="2009-09" db="EMBL/GenBank/DDBJ databases">
        <title>The complete chromosome of Alicyclobacillus acidocaldarius subsp. acidocaldarius DSM 446.</title>
        <authorList>
            <consortium name="US DOE Joint Genome Institute (JGI-PGF)"/>
            <person name="Lucas S."/>
            <person name="Copeland A."/>
            <person name="Lapidus A."/>
            <person name="Glavina del Rio T."/>
            <person name="Dalin E."/>
            <person name="Tice H."/>
            <person name="Bruce D."/>
            <person name="Goodwin L."/>
            <person name="Pitluck S."/>
            <person name="Kyrpides N."/>
            <person name="Mavromatis K."/>
            <person name="Ivanova N."/>
            <person name="Ovchinnikova G."/>
            <person name="Chertkov O."/>
            <person name="Sims D."/>
            <person name="Brettin T."/>
            <person name="Detter J.C."/>
            <person name="Han C."/>
            <person name="Larimer F."/>
            <person name="Land M."/>
            <person name="Hauser L."/>
            <person name="Markowitz V."/>
            <person name="Cheng J.-F."/>
            <person name="Hugenholtz P."/>
            <person name="Woyke T."/>
            <person name="Wu D."/>
            <person name="Pukall R."/>
            <person name="Klenk H.-P."/>
            <person name="Eisen J.A."/>
        </authorList>
    </citation>
    <scope>NUCLEOTIDE SEQUENCE [LARGE SCALE GENOMIC DNA]</scope>
    <source>
        <strain evidence="2">ATCC 27009 / DSM 446 / BCRC 14685 / JCM 5260 / KCTC 1825 / NBRC 15652 / NCIMB 11725 / NRRL B-14509 / 104-IA</strain>
    </source>
</reference>
<proteinExistence type="predicted"/>
<dbReference type="AlphaFoldDB" id="C8WQR9"/>
<organism evidence="1 2">
    <name type="scientific">Alicyclobacillus acidocaldarius subsp. acidocaldarius (strain ATCC 27009 / DSM 446 / BCRC 14685 / JCM 5260 / KCTC 1825 / NBRC 15652 / NCIMB 11725 / NRRL B-14509 / 104-IA)</name>
    <name type="common">Bacillus acidocaldarius</name>
    <dbReference type="NCBI Taxonomy" id="521098"/>
    <lineage>
        <taxon>Bacteria</taxon>
        <taxon>Bacillati</taxon>
        <taxon>Bacillota</taxon>
        <taxon>Bacilli</taxon>
        <taxon>Bacillales</taxon>
        <taxon>Alicyclobacillaceae</taxon>
        <taxon>Alicyclobacillus</taxon>
    </lineage>
</organism>
<accession>C8WQR9</accession>
<dbReference type="Proteomes" id="UP000001917">
    <property type="component" value="Chromosome"/>
</dbReference>
<dbReference type="HOGENOM" id="CLU_2713389_0_0_9"/>
<dbReference type="STRING" id="521098.Aaci_0184"/>
<dbReference type="KEGG" id="aac:Aaci_0184"/>
<reference evidence="1 2" key="2">
    <citation type="journal article" date="2010" name="Stand. Genomic Sci.">
        <title>Complete genome sequence of Alicyclobacillus acidocaldarius type strain (104-IA).</title>
        <authorList>
            <person name="Mavromatis K."/>
            <person name="Sikorski J."/>
            <person name="Lapidus A."/>
            <person name="Glavina Del Rio T."/>
            <person name="Copeland A."/>
            <person name="Tice H."/>
            <person name="Cheng J.F."/>
            <person name="Lucas S."/>
            <person name="Chen F."/>
            <person name="Nolan M."/>
            <person name="Bruce D."/>
            <person name="Goodwin L."/>
            <person name="Pitluck S."/>
            <person name="Ivanova N."/>
            <person name="Ovchinnikova G."/>
            <person name="Pati A."/>
            <person name="Chen A."/>
            <person name="Palaniappan K."/>
            <person name="Land M."/>
            <person name="Hauser L."/>
            <person name="Chang Y.J."/>
            <person name="Jeffries C.D."/>
            <person name="Chain P."/>
            <person name="Meincke L."/>
            <person name="Sims D."/>
            <person name="Chertkov O."/>
            <person name="Han C."/>
            <person name="Brettin T."/>
            <person name="Detter J.C."/>
            <person name="Wahrenburg C."/>
            <person name="Rohde M."/>
            <person name="Pukall R."/>
            <person name="Goker M."/>
            <person name="Bristow J."/>
            <person name="Eisen J.A."/>
            <person name="Markowitz V."/>
            <person name="Hugenholtz P."/>
            <person name="Klenk H.P."/>
            <person name="Kyrpides N.C."/>
        </authorList>
    </citation>
    <scope>NUCLEOTIDE SEQUENCE [LARGE SCALE GENOMIC DNA]</scope>
    <source>
        <strain evidence="2">ATCC 27009 / DSM 446 / BCRC 14685 / JCM 5260 / KCTC 1825 / NBRC 15652 / NCIMB 11725 / NRRL B-14509 / 104-IA</strain>
    </source>
</reference>
<evidence type="ECO:0000313" key="1">
    <source>
        <dbReference type="EMBL" id="ACV57247.1"/>
    </source>
</evidence>